<dbReference type="InterPro" id="IPR013785">
    <property type="entry name" value="Aldolase_TIM"/>
</dbReference>
<dbReference type="InterPro" id="IPR035587">
    <property type="entry name" value="DUS-like_FMN-bd"/>
</dbReference>
<protein>
    <submittedName>
        <fullName evidence="2">tRNA-dihydrouridine(20) synthase [NAD(P)+]-like protein</fullName>
    </submittedName>
</protein>
<gene>
    <name evidence="2" type="ORF">L484_016099</name>
</gene>
<dbReference type="EMBL" id="KE345419">
    <property type="protein sequence ID" value="EXC03895.1"/>
    <property type="molecule type" value="Genomic_DNA"/>
</dbReference>
<dbReference type="Pfam" id="PF01207">
    <property type="entry name" value="Dus"/>
    <property type="match status" value="1"/>
</dbReference>
<dbReference type="AlphaFoldDB" id="W9RYK1"/>
<dbReference type="STRING" id="981085.W9RYK1"/>
<dbReference type="PANTHER" id="PTHR45936">
    <property type="entry name" value="TRNA-DIHYDROURIDINE(20) SYNTHASE [NAD(P)+]-LIKE"/>
    <property type="match status" value="1"/>
</dbReference>
<proteinExistence type="predicted"/>
<dbReference type="GO" id="GO:0005737">
    <property type="term" value="C:cytoplasm"/>
    <property type="evidence" value="ECO:0007669"/>
    <property type="project" value="TreeGrafter"/>
</dbReference>
<dbReference type="GO" id="GO:0017150">
    <property type="term" value="F:tRNA dihydrouridine synthase activity"/>
    <property type="evidence" value="ECO:0007669"/>
    <property type="project" value="TreeGrafter"/>
</dbReference>
<dbReference type="Proteomes" id="UP000030645">
    <property type="component" value="Unassembled WGS sequence"/>
</dbReference>
<dbReference type="SUPFAM" id="SSF51395">
    <property type="entry name" value="FMN-linked oxidoreductases"/>
    <property type="match status" value="1"/>
</dbReference>
<keyword evidence="3" id="KW-1185">Reference proteome</keyword>
<sequence length="114" mass="12661">MEYENKLVLAPMVRVGTLPFRLLAADYGADITYGEEIIDHKMVKCERKLNEHLGSIDFVENGSGNVVFRTCNEERNRVVFQIGTSDAVRALAAAQLVIDGRFRGPPTSKIVHVA</sequence>
<reference evidence="3" key="1">
    <citation type="submission" date="2013-01" db="EMBL/GenBank/DDBJ databases">
        <title>Draft Genome Sequence of a Mulberry Tree, Morus notabilis C.K. Schneid.</title>
        <authorList>
            <person name="He N."/>
            <person name="Zhao S."/>
        </authorList>
    </citation>
    <scope>NUCLEOTIDE SEQUENCE</scope>
</reference>
<organism evidence="2 3">
    <name type="scientific">Morus notabilis</name>
    <dbReference type="NCBI Taxonomy" id="981085"/>
    <lineage>
        <taxon>Eukaryota</taxon>
        <taxon>Viridiplantae</taxon>
        <taxon>Streptophyta</taxon>
        <taxon>Embryophyta</taxon>
        <taxon>Tracheophyta</taxon>
        <taxon>Spermatophyta</taxon>
        <taxon>Magnoliopsida</taxon>
        <taxon>eudicotyledons</taxon>
        <taxon>Gunneridae</taxon>
        <taxon>Pentapetalae</taxon>
        <taxon>rosids</taxon>
        <taxon>fabids</taxon>
        <taxon>Rosales</taxon>
        <taxon>Moraceae</taxon>
        <taxon>Moreae</taxon>
        <taxon>Morus</taxon>
    </lineage>
</organism>
<name>W9RYK1_9ROSA</name>
<feature type="domain" description="DUS-like FMN-binding" evidence="1">
    <location>
        <begin position="9"/>
        <end position="100"/>
    </location>
</feature>
<dbReference type="InterPro" id="IPR052582">
    <property type="entry name" value="tRNA-DUS-like"/>
</dbReference>
<evidence type="ECO:0000313" key="3">
    <source>
        <dbReference type="Proteomes" id="UP000030645"/>
    </source>
</evidence>
<evidence type="ECO:0000259" key="1">
    <source>
        <dbReference type="Pfam" id="PF01207"/>
    </source>
</evidence>
<dbReference type="Gene3D" id="3.20.20.70">
    <property type="entry name" value="Aldolase class I"/>
    <property type="match status" value="1"/>
</dbReference>
<dbReference type="PANTHER" id="PTHR45936:SF1">
    <property type="entry name" value="TRNA-DIHYDROURIDINE(20) SYNTHASE [NAD(P)+]-LIKE"/>
    <property type="match status" value="1"/>
</dbReference>
<dbReference type="eggNOG" id="KOG2334">
    <property type="taxonomic scope" value="Eukaryota"/>
</dbReference>
<evidence type="ECO:0000313" key="2">
    <source>
        <dbReference type="EMBL" id="EXC03895.1"/>
    </source>
</evidence>
<accession>W9RYK1</accession>